<dbReference type="RefSeq" id="WP_211304892.1">
    <property type="nucleotide sequence ID" value="NZ_PVTF01000026.1"/>
</dbReference>
<evidence type="ECO:0000313" key="1">
    <source>
        <dbReference type="EMBL" id="PRY29215.1"/>
    </source>
</evidence>
<dbReference type="AlphaFoldDB" id="A0A2T0S744"/>
<proteinExistence type="predicted"/>
<accession>A0A2T0S744</accession>
<name>A0A2T0S744_9PSEU</name>
<gene>
    <name evidence="1" type="ORF">CLV43_12692</name>
</gene>
<dbReference type="Proteomes" id="UP000239494">
    <property type="component" value="Unassembled WGS sequence"/>
</dbReference>
<protein>
    <submittedName>
        <fullName evidence="1">Uncharacterized protein</fullName>
    </submittedName>
</protein>
<sequence>MIPTTADLYDETGRRARWLGALHGNADPETLRALASGRLLLEATDPATFADAVLDLLAVFTERGLGRSHHPRDGWPWSWPHSCTTDWGYIFDRGRAWVITGRIWSYAMPLVDHPPRQQSAATVHTETKPD</sequence>
<reference evidence="1 2" key="1">
    <citation type="submission" date="2018-03" db="EMBL/GenBank/DDBJ databases">
        <title>Genomic Encyclopedia of Archaeal and Bacterial Type Strains, Phase II (KMG-II): from individual species to whole genera.</title>
        <authorList>
            <person name="Goeker M."/>
        </authorList>
    </citation>
    <scope>NUCLEOTIDE SEQUENCE [LARGE SCALE GENOMIC DNA]</scope>
    <source>
        <strain evidence="1 2">DSM 44720</strain>
    </source>
</reference>
<dbReference type="EMBL" id="PVTF01000026">
    <property type="protein sequence ID" value="PRY29215.1"/>
    <property type="molecule type" value="Genomic_DNA"/>
</dbReference>
<evidence type="ECO:0000313" key="2">
    <source>
        <dbReference type="Proteomes" id="UP000239494"/>
    </source>
</evidence>
<organism evidence="1 2">
    <name type="scientific">Umezawaea tangerina</name>
    <dbReference type="NCBI Taxonomy" id="84725"/>
    <lineage>
        <taxon>Bacteria</taxon>
        <taxon>Bacillati</taxon>
        <taxon>Actinomycetota</taxon>
        <taxon>Actinomycetes</taxon>
        <taxon>Pseudonocardiales</taxon>
        <taxon>Pseudonocardiaceae</taxon>
        <taxon>Umezawaea</taxon>
    </lineage>
</organism>
<comment type="caution">
    <text evidence="1">The sequence shown here is derived from an EMBL/GenBank/DDBJ whole genome shotgun (WGS) entry which is preliminary data.</text>
</comment>
<keyword evidence="2" id="KW-1185">Reference proteome</keyword>